<dbReference type="PANTHER" id="PTHR43685">
    <property type="entry name" value="GLYCOSYLTRANSFERASE"/>
    <property type="match status" value="1"/>
</dbReference>
<reference evidence="4" key="1">
    <citation type="submission" date="2024-07" db="EMBL/GenBank/DDBJ databases">
        <authorList>
            <person name="Biller S.J."/>
        </authorList>
    </citation>
    <scope>NUCLEOTIDE SEQUENCE</scope>
    <source>
        <strain evidence="4">WC2429</strain>
    </source>
</reference>
<dbReference type="CDD" id="cd00761">
    <property type="entry name" value="Glyco_tranf_GTA_type"/>
    <property type="match status" value="1"/>
</dbReference>
<evidence type="ECO:0000256" key="1">
    <source>
        <dbReference type="ARBA" id="ARBA00022679"/>
    </source>
</evidence>
<dbReference type="InterPro" id="IPR027791">
    <property type="entry name" value="Galactosyl_T_C"/>
</dbReference>
<feature type="domain" description="Glycosyltransferase 2-like" evidence="2">
    <location>
        <begin position="8"/>
        <end position="116"/>
    </location>
</feature>
<dbReference type="Pfam" id="PF00535">
    <property type="entry name" value="Glycos_transf_2"/>
    <property type="match status" value="1"/>
</dbReference>
<organism evidence="4">
    <name type="scientific">Flavobacterium sp. WC2429</name>
    <dbReference type="NCBI Taxonomy" id="3234140"/>
    <lineage>
        <taxon>Bacteria</taxon>
        <taxon>Pseudomonadati</taxon>
        <taxon>Bacteroidota</taxon>
        <taxon>Flavobacteriia</taxon>
        <taxon>Flavobacteriales</taxon>
        <taxon>Flavobacteriaceae</taxon>
        <taxon>Flavobacterium</taxon>
    </lineage>
</organism>
<dbReference type="AlphaFoldDB" id="A0AB39WP89"/>
<name>A0AB39WP89_9FLAO</name>
<dbReference type="Pfam" id="PF02709">
    <property type="entry name" value="Glyco_transf_7C"/>
    <property type="match status" value="1"/>
</dbReference>
<dbReference type="Gene3D" id="3.90.550.10">
    <property type="entry name" value="Spore Coat Polysaccharide Biosynthesis Protein SpsA, Chain A"/>
    <property type="match status" value="1"/>
</dbReference>
<dbReference type="RefSeq" id="WP_369765621.1">
    <property type="nucleotide sequence ID" value="NZ_CP165627.1"/>
</dbReference>
<feature type="domain" description="Galactosyltransferase C-terminal" evidence="3">
    <location>
        <begin position="150"/>
        <end position="189"/>
    </location>
</feature>
<dbReference type="EMBL" id="CP165627">
    <property type="protein sequence ID" value="XDV02333.1"/>
    <property type="molecule type" value="Genomic_DNA"/>
</dbReference>
<dbReference type="GO" id="GO:0016757">
    <property type="term" value="F:glycosyltransferase activity"/>
    <property type="evidence" value="ECO:0007669"/>
    <property type="project" value="UniProtKB-KW"/>
</dbReference>
<accession>A0AB39WP89</accession>
<evidence type="ECO:0000259" key="2">
    <source>
        <dbReference type="Pfam" id="PF00535"/>
    </source>
</evidence>
<sequence>MKNSGLISIVITCYNDAEYIEQAVFSALNQTYLNKEVIVVDDGSDVSTKIVLKSLENNITKLITQENKGQSCARNVGISEAKGEYILVLDSDDFFEPSFCEKALSVFLEKNDVKIVTCQANLLYEDGLVISYTPDGGDISNFIYANGALGSTMFIKSDWKNINGYDEYMRKGFEDWEFYIRVLKNGGCTYVLPEILFTYRKRSDSTTSIANKVKYDLLFYIYTKHKELFINDYENFVSHLLGKIKVEERDKIKYLKKTENKFLNLLRMIKPLFKNSPK</sequence>
<dbReference type="EC" id="2.4.-.-" evidence="4"/>
<dbReference type="InterPro" id="IPR050834">
    <property type="entry name" value="Glycosyltransf_2"/>
</dbReference>
<proteinExistence type="predicted"/>
<evidence type="ECO:0000259" key="3">
    <source>
        <dbReference type="Pfam" id="PF02709"/>
    </source>
</evidence>
<dbReference type="InterPro" id="IPR029044">
    <property type="entry name" value="Nucleotide-diphossugar_trans"/>
</dbReference>
<dbReference type="InterPro" id="IPR001173">
    <property type="entry name" value="Glyco_trans_2-like"/>
</dbReference>
<gene>
    <name evidence="4" type="ORF">AB3G32_01430</name>
</gene>
<protein>
    <submittedName>
        <fullName evidence="4">Glycosyltransferase family A protein</fullName>
        <ecNumber evidence="4">2.4.-.-</ecNumber>
    </submittedName>
</protein>
<dbReference type="PANTHER" id="PTHR43685:SF2">
    <property type="entry name" value="GLYCOSYLTRANSFERASE 2-LIKE DOMAIN-CONTAINING PROTEIN"/>
    <property type="match status" value="1"/>
</dbReference>
<dbReference type="SUPFAM" id="SSF53448">
    <property type="entry name" value="Nucleotide-diphospho-sugar transferases"/>
    <property type="match status" value="1"/>
</dbReference>
<evidence type="ECO:0000313" key="4">
    <source>
        <dbReference type="EMBL" id="XDV02333.1"/>
    </source>
</evidence>
<keyword evidence="1 4" id="KW-0808">Transferase</keyword>
<keyword evidence="4" id="KW-0328">Glycosyltransferase</keyword>